<feature type="domain" description="DNA mismatch repair proteins mutS family" evidence="6">
    <location>
        <begin position="158"/>
        <end position="362"/>
    </location>
</feature>
<protein>
    <submittedName>
        <fullName evidence="7">Muts domain V-domain-containing protein</fullName>
    </submittedName>
</protein>
<evidence type="ECO:0000313" key="8">
    <source>
        <dbReference type="Proteomes" id="UP000242180"/>
    </source>
</evidence>
<dbReference type="InterPro" id="IPR036187">
    <property type="entry name" value="DNA_mismatch_repair_MutS_sf"/>
</dbReference>
<dbReference type="SUPFAM" id="SSF52540">
    <property type="entry name" value="P-loop containing nucleoside triphosphate hydrolases"/>
    <property type="match status" value="1"/>
</dbReference>
<dbReference type="GO" id="GO:0006298">
    <property type="term" value="P:mismatch repair"/>
    <property type="evidence" value="ECO:0007669"/>
    <property type="project" value="InterPro"/>
</dbReference>
<dbReference type="Pfam" id="PF00488">
    <property type="entry name" value="MutS_V"/>
    <property type="match status" value="1"/>
</dbReference>
<keyword evidence="2" id="KW-0547">Nucleotide-binding</keyword>
<keyword evidence="8" id="KW-1185">Reference proteome</keyword>
<evidence type="ECO:0000256" key="3">
    <source>
        <dbReference type="ARBA" id="ARBA00022840"/>
    </source>
</evidence>
<dbReference type="Gene3D" id="3.40.50.300">
    <property type="entry name" value="P-loop containing nucleotide triphosphate hydrolases"/>
    <property type="match status" value="1"/>
</dbReference>
<keyword evidence="4" id="KW-0238">DNA-binding</keyword>
<comment type="caution">
    <text evidence="7">The sequence shown here is derived from an EMBL/GenBank/DDBJ whole genome shotgun (WGS) entry which is preliminary data.</text>
</comment>
<dbReference type="Gene3D" id="1.10.1420.10">
    <property type="match status" value="2"/>
</dbReference>
<evidence type="ECO:0000259" key="6">
    <source>
        <dbReference type="SMART" id="SM00534"/>
    </source>
</evidence>
<feature type="region of interest" description="Disordered" evidence="5">
    <location>
        <begin position="326"/>
        <end position="348"/>
    </location>
</feature>
<dbReference type="GO" id="GO:0007131">
    <property type="term" value="P:reciprocal meiotic recombination"/>
    <property type="evidence" value="ECO:0007669"/>
    <property type="project" value="TreeGrafter"/>
</dbReference>
<gene>
    <name evidence="7" type="ORF">BCR43DRAFT_65198</name>
</gene>
<evidence type="ECO:0000313" key="7">
    <source>
        <dbReference type="EMBL" id="ORZ03848.1"/>
    </source>
</evidence>
<accession>A0A1X2HXM8</accession>
<sequence length="379" mass="41598">MVEGYAESTSLELKLQFSAVKGFYLTLPTPAAKSDDELPDMFINVVRKKRTIEFATLELLQHNSRAEEALTEIYLMSNSTVTELLQVFRSHISVLYKVSEAIAMLDLLVSFGVSCTVSKYVRPEFTSTLAIKAGRHPITDIIQKEPVVANDTFASLSSSFQIITGANMSGKSTYIKQVALLTIMAQMGSYVPAEYASLRLCDQVLSRLANDSVLDMNTSSFMAEMRETAYVLQHVTPHSLVIVDELGRGTAPYDALGIVAAVCETLILSRVSQINEKDPASILKQAICFFATHLHQLTRALAVYPNVVCLQLDAIITQARPIRTTTARSLARSDRSPPTMTAGKTISGARRRAVRCAIRTKSRMVASGRTNSTGFGRRS</sequence>
<dbReference type="PANTHER" id="PTHR11361:SF21">
    <property type="entry name" value="MUTS PROTEIN HOMOLOG 4"/>
    <property type="match status" value="1"/>
</dbReference>
<name>A0A1X2HXM8_SYNRA</name>
<dbReference type="STRING" id="13706.A0A1X2HXM8"/>
<evidence type="ECO:0000256" key="1">
    <source>
        <dbReference type="ARBA" id="ARBA00006271"/>
    </source>
</evidence>
<proteinExistence type="inferred from homology"/>
<dbReference type="SUPFAM" id="SSF48334">
    <property type="entry name" value="DNA repair protein MutS, domain III"/>
    <property type="match status" value="1"/>
</dbReference>
<dbReference type="OMA" id="CAIRTKS"/>
<organism evidence="7 8">
    <name type="scientific">Syncephalastrum racemosum</name>
    <name type="common">Filamentous fungus</name>
    <dbReference type="NCBI Taxonomy" id="13706"/>
    <lineage>
        <taxon>Eukaryota</taxon>
        <taxon>Fungi</taxon>
        <taxon>Fungi incertae sedis</taxon>
        <taxon>Mucoromycota</taxon>
        <taxon>Mucoromycotina</taxon>
        <taxon>Mucoromycetes</taxon>
        <taxon>Mucorales</taxon>
        <taxon>Syncephalastraceae</taxon>
        <taxon>Syncephalastrum</taxon>
    </lineage>
</organism>
<dbReference type="Proteomes" id="UP000242180">
    <property type="component" value="Unassembled WGS sequence"/>
</dbReference>
<dbReference type="AlphaFoldDB" id="A0A1X2HXM8"/>
<keyword evidence="3" id="KW-0067">ATP-binding</keyword>
<dbReference type="GO" id="GO:0005634">
    <property type="term" value="C:nucleus"/>
    <property type="evidence" value="ECO:0007669"/>
    <property type="project" value="TreeGrafter"/>
</dbReference>
<dbReference type="InterPro" id="IPR000432">
    <property type="entry name" value="DNA_mismatch_repair_MutS_C"/>
</dbReference>
<dbReference type="EMBL" id="MCGN01000001">
    <property type="protein sequence ID" value="ORZ03848.1"/>
    <property type="molecule type" value="Genomic_DNA"/>
</dbReference>
<dbReference type="PANTHER" id="PTHR11361">
    <property type="entry name" value="DNA MISMATCH REPAIR PROTEIN MUTS FAMILY MEMBER"/>
    <property type="match status" value="1"/>
</dbReference>
<comment type="similarity">
    <text evidence="1">Belongs to the DNA mismatch repair MutS family.</text>
</comment>
<dbReference type="GO" id="GO:0140664">
    <property type="term" value="F:ATP-dependent DNA damage sensor activity"/>
    <property type="evidence" value="ECO:0007669"/>
    <property type="project" value="InterPro"/>
</dbReference>
<dbReference type="GO" id="GO:0030983">
    <property type="term" value="F:mismatched DNA binding"/>
    <property type="evidence" value="ECO:0007669"/>
    <property type="project" value="InterPro"/>
</dbReference>
<dbReference type="Pfam" id="PF05190">
    <property type="entry name" value="MutS_IV"/>
    <property type="match status" value="1"/>
</dbReference>
<dbReference type="GO" id="GO:0005524">
    <property type="term" value="F:ATP binding"/>
    <property type="evidence" value="ECO:0007669"/>
    <property type="project" value="UniProtKB-KW"/>
</dbReference>
<dbReference type="OrthoDB" id="276261at2759"/>
<dbReference type="InterPro" id="IPR045076">
    <property type="entry name" value="MutS"/>
</dbReference>
<evidence type="ECO:0000256" key="4">
    <source>
        <dbReference type="ARBA" id="ARBA00023125"/>
    </source>
</evidence>
<evidence type="ECO:0000256" key="5">
    <source>
        <dbReference type="SAM" id="MobiDB-lite"/>
    </source>
</evidence>
<reference evidence="7 8" key="1">
    <citation type="submission" date="2016-07" db="EMBL/GenBank/DDBJ databases">
        <title>Pervasive Adenine N6-methylation of Active Genes in Fungi.</title>
        <authorList>
            <consortium name="DOE Joint Genome Institute"/>
            <person name="Mondo S.J."/>
            <person name="Dannebaum R.O."/>
            <person name="Kuo R.C."/>
            <person name="Labutti K."/>
            <person name="Haridas S."/>
            <person name="Kuo A."/>
            <person name="Salamov A."/>
            <person name="Ahrendt S.R."/>
            <person name="Lipzen A."/>
            <person name="Sullivan W."/>
            <person name="Andreopoulos W.B."/>
            <person name="Clum A."/>
            <person name="Lindquist E."/>
            <person name="Daum C."/>
            <person name="Ramamoorthy G.K."/>
            <person name="Gryganskyi A."/>
            <person name="Culley D."/>
            <person name="Magnuson J.K."/>
            <person name="James T.Y."/>
            <person name="O'Malley M.A."/>
            <person name="Stajich J.E."/>
            <person name="Spatafora J.W."/>
            <person name="Visel A."/>
            <person name="Grigoriev I.V."/>
        </authorList>
    </citation>
    <scope>NUCLEOTIDE SEQUENCE [LARGE SCALE GENOMIC DNA]</scope>
    <source>
        <strain evidence="7 8">NRRL 2496</strain>
    </source>
</reference>
<dbReference type="InterPro" id="IPR027417">
    <property type="entry name" value="P-loop_NTPase"/>
</dbReference>
<dbReference type="SMART" id="SM00534">
    <property type="entry name" value="MUTSac"/>
    <property type="match status" value="1"/>
</dbReference>
<dbReference type="InterPro" id="IPR007861">
    <property type="entry name" value="DNA_mismatch_repair_MutS_clamp"/>
</dbReference>
<evidence type="ECO:0000256" key="2">
    <source>
        <dbReference type="ARBA" id="ARBA00022741"/>
    </source>
</evidence>
<dbReference type="InParanoid" id="A0A1X2HXM8"/>